<feature type="domain" description="Response regulatory" evidence="3">
    <location>
        <begin position="6"/>
        <end position="118"/>
    </location>
</feature>
<reference evidence="5" key="1">
    <citation type="submission" date="2012-11" db="EMBL/GenBank/DDBJ databases">
        <authorList>
            <person name="Lucero-Rivera Y.E."/>
            <person name="Tovar-Ramirez D."/>
        </authorList>
    </citation>
    <scope>NUCLEOTIDE SEQUENCE [LARGE SCALE GENOMIC DNA]</scope>
    <source>
        <strain evidence="5">Araruama</strain>
    </source>
</reference>
<evidence type="ECO:0000313" key="4">
    <source>
        <dbReference type="EMBL" id="ETR68367.1"/>
    </source>
</evidence>
<dbReference type="SMART" id="SM00448">
    <property type="entry name" value="REC"/>
    <property type="match status" value="1"/>
</dbReference>
<dbReference type="NCBIfam" id="NF045717">
    <property type="entry name" value="DVU0259_DivK"/>
    <property type="match status" value="1"/>
</dbReference>
<comment type="caution">
    <text evidence="4">The sequence shown here is derived from an EMBL/GenBank/DDBJ whole genome shotgun (WGS) entry which is preliminary data.</text>
</comment>
<dbReference type="Pfam" id="PF00072">
    <property type="entry name" value="Response_reg"/>
    <property type="match status" value="1"/>
</dbReference>
<dbReference type="InterPro" id="IPR054815">
    <property type="entry name" value="DVU0259-like"/>
</dbReference>
<keyword evidence="1 2" id="KW-0597">Phosphoprotein</keyword>
<dbReference type="Proteomes" id="UP000189670">
    <property type="component" value="Unassembled WGS sequence"/>
</dbReference>
<name>A0A1V1P0I7_9BACT</name>
<dbReference type="CDD" id="cd00156">
    <property type="entry name" value="REC"/>
    <property type="match status" value="1"/>
</dbReference>
<accession>A0A1V1P0I7</accession>
<feature type="modified residue" description="4-aspartylphosphate" evidence="2">
    <location>
        <position position="55"/>
    </location>
</feature>
<evidence type="ECO:0000256" key="2">
    <source>
        <dbReference type="PROSITE-ProRule" id="PRU00169"/>
    </source>
</evidence>
<dbReference type="PANTHER" id="PTHR44591">
    <property type="entry name" value="STRESS RESPONSE REGULATOR PROTEIN 1"/>
    <property type="match status" value="1"/>
</dbReference>
<protein>
    <submittedName>
        <fullName evidence="4">Response regulator receiver protein</fullName>
    </submittedName>
</protein>
<evidence type="ECO:0000259" key="3">
    <source>
        <dbReference type="PROSITE" id="PS50110"/>
    </source>
</evidence>
<dbReference type="EMBL" id="ATBP01000981">
    <property type="protein sequence ID" value="ETR68367.1"/>
    <property type="molecule type" value="Genomic_DNA"/>
</dbReference>
<dbReference type="Gene3D" id="3.40.50.2300">
    <property type="match status" value="1"/>
</dbReference>
<evidence type="ECO:0000256" key="1">
    <source>
        <dbReference type="ARBA" id="ARBA00022553"/>
    </source>
</evidence>
<dbReference type="PANTHER" id="PTHR44591:SF3">
    <property type="entry name" value="RESPONSE REGULATORY DOMAIN-CONTAINING PROTEIN"/>
    <property type="match status" value="1"/>
</dbReference>
<proteinExistence type="predicted"/>
<dbReference type="InterPro" id="IPR050595">
    <property type="entry name" value="Bact_response_regulator"/>
</dbReference>
<dbReference type="SUPFAM" id="SSF52172">
    <property type="entry name" value="CheY-like"/>
    <property type="match status" value="1"/>
</dbReference>
<dbReference type="AlphaFoldDB" id="A0A1V1P0I7"/>
<dbReference type="PROSITE" id="PS50110">
    <property type="entry name" value="RESPONSE_REGULATORY"/>
    <property type="match status" value="1"/>
</dbReference>
<organism evidence="4 5">
    <name type="scientific">Candidatus Magnetoglobus multicellularis str. Araruama</name>
    <dbReference type="NCBI Taxonomy" id="890399"/>
    <lineage>
        <taxon>Bacteria</taxon>
        <taxon>Pseudomonadati</taxon>
        <taxon>Thermodesulfobacteriota</taxon>
        <taxon>Desulfobacteria</taxon>
        <taxon>Desulfobacterales</taxon>
        <taxon>Desulfobacteraceae</taxon>
        <taxon>Candidatus Magnetoglobus</taxon>
    </lineage>
</organism>
<sequence length="120" mass="13508">MSYGKKIIVIDDDPNIIDYLTTLFEDNGYEVNSATDAQKGLDLVKAEPPDLITLDLEMPGDWGPRFYRKMTQIDELKNIPVIVISGLTSNQYAIQKAVATISKPFDKDKLINIVKDTLME</sequence>
<evidence type="ECO:0000313" key="5">
    <source>
        <dbReference type="Proteomes" id="UP000189670"/>
    </source>
</evidence>
<dbReference type="InterPro" id="IPR011006">
    <property type="entry name" value="CheY-like_superfamily"/>
</dbReference>
<gene>
    <name evidence="4" type="ORF">OMM_10602</name>
</gene>
<dbReference type="InterPro" id="IPR001789">
    <property type="entry name" value="Sig_transdc_resp-reg_receiver"/>
</dbReference>
<dbReference type="GO" id="GO:0000160">
    <property type="term" value="P:phosphorelay signal transduction system"/>
    <property type="evidence" value="ECO:0007669"/>
    <property type="project" value="InterPro"/>
</dbReference>